<feature type="region of interest" description="Disordered" evidence="1">
    <location>
        <begin position="129"/>
        <end position="198"/>
    </location>
</feature>
<dbReference type="Proteomes" id="UP000281406">
    <property type="component" value="Unassembled WGS sequence"/>
</dbReference>
<sequence length="198" mass="21860">MTTDSGANVVSALRINNWQRLPCFGHRLHIAIEHLSGEQQVTVSYVTPVLSLFNNDVLAVQSDDTDLTKDIKRSILTYLNSKFAGDNVVELLGMASTLDPRFKHRYNKDEQILAIESALKAELMALGNEEDKPAATEAAASHSTTAVPEEEGTSDSETLPAKKTKKSFGSYFKKRQQANRVEESLQSAELPHDTGDRQ</sequence>
<keyword evidence="3" id="KW-1185">Reference proteome</keyword>
<dbReference type="SUPFAM" id="SSF53098">
    <property type="entry name" value="Ribonuclease H-like"/>
    <property type="match status" value="1"/>
</dbReference>
<evidence type="ECO:0000313" key="3">
    <source>
        <dbReference type="Proteomes" id="UP000281406"/>
    </source>
</evidence>
<dbReference type="EMBL" id="RJVU01079756">
    <property type="protein sequence ID" value="ROI15542.1"/>
    <property type="molecule type" value="Genomic_DNA"/>
</dbReference>
<dbReference type="OrthoDB" id="8962135at2759"/>
<name>A0A3N0XDS0_ANAGA</name>
<comment type="caution">
    <text evidence="2">The sequence shown here is derived from an EMBL/GenBank/DDBJ whole genome shotgun (WGS) entry which is preliminary data.</text>
</comment>
<dbReference type="InterPro" id="IPR012337">
    <property type="entry name" value="RNaseH-like_sf"/>
</dbReference>
<dbReference type="AlphaFoldDB" id="A0A3N0XDS0"/>
<evidence type="ECO:0000313" key="2">
    <source>
        <dbReference type="EMBL" id="ROI15542.1"/>
    </source>
</evidence>
<organism evidence="2 3">
    <name type="scientific">Anabarilius grahami</name>
    <name type="common">Kanglang fish</name>
    <name type="synonym">Barilius grahami</name>
    <dbReference type="NCBI Taxonomy" id="495550"/>
    <lineage>
        <taxon>Eukaryota</taxon>
        <taxon>Metazoa</taxon>
        <taxon>Chordata</taxon>
        <taxon>Craniata</taxon>
        <taxon>Vertebrata</taxon>
        <taxon>Euteleostomi</taxon>
        <taxon>Actinopterygii</taxon>
        <taxon>Neopterygii</taxon>
        <taxon>Teleostei</taxon>
        <taxon>Ostariophysi</taxon>
        <taxon>Cypriniformes</taxon>
        <taxon>Xenocyprididae</taxon>
        <taxon>Xenocypridinae</taxon>
        <taxon>Xenocypridinae incertae sedis</taxon>
        <taxon>Anabarilius</taxon>
    </lineage>
</organism>
<accession>A0A3N0XDS0</accession>
<feature type="compositionally biased region" description="Low complexity" evidence="1">
    <location>
        <begin position="135"/>
        <end position="146"/>
    </location>
</feature>
<gene>
    <name evidence="2" type="ORF">DPX16_0774</name>
</gene>
<protein>
    <recommendedName>
        <fullName evidence="4">Zinc finger BED domain-containing protein 1</fullName>
    </recommendedName>
</protein>
<evidence type="ECO:0000256" key="1">
    <source>
        <dbReference type="SAM" id="MobiDB-lite"/>
    </source>
</evidence>
<evidence type="ECO:0008006" key="4">
    <source>
        <dbReference type="Google" id="ProtNLM"/>
    </source>
</evidence>
<proteinExistence type="predicted"/>
<reference evidence="2 3" key="1">
    <citation type="submission" date="2018-10" db="EMBL/GenBank/DDBJ databases">
        <title>Genome assembly for a Yunnan-Guizhou Plateau 3E fish, Anabarilius grahami (Regan), and its evolutionary and genetic applications.</title>
        <authorList>
            <person name="Jiang W."/>
        </authorList>
    </citation>
    <scope>NUCLEOTIDE SEQUENCE [LARGE SCALE GENOMIC DNA]</scope>
    <source>
        <strain evidence="2">AG-KIZ</strain>
        <tissue evidence="2">Muscle</tissue>
    </source>
</reference>
<feature type="compositionally biased region" description="Basic residues" evidence="1">
    <location>
        <begin position="162"/>
        <end position="177"/>
    </location>
</feature>